<dbReference type="PROSITE" id="PS51837">
    <property type="entry name" value="LITAF"/>
    <property type="match status" value="1"/>
</dbReference>
<dbReference type="SMART" id="SM00714">
    <property type="entry name" value="LITAF"/>
    <property type="match status" value="1"/>
</dbReference>
<keyword evidence="2" id="KW-0812">Transmembrane</keyword>
<dbReference type="Pfam" id="PF10601">
    <property type="entry name" value="zf-LITAF-like"/>
    <property type="match status" value="1"/>
</dbReference>
<comment type="caution">
    <text evidence="4">The sequence shown here is derived from an EMBL/GenBank/DDBJ whole genome shotgun (WGS) entry which is preliminary data.</text>
</comment>
<evidence type="ECO:0000259" key="3">
    <source>
        <dbReference type="PROSITE" id="PS51837"/>
    </source>
</evidence>
<evidence type="ECO:0000256" key="2">
    <source>
        <dbReference type="SAM" id="Phobius"/>
    </source>
</evidence>
<accession>A0A9W8GEE5</accession>
<organism evidence="4 5">
    <name type="scientific">Coemansia spiralis</name>
    <dbReference type="NCBI Taxonomy" id="417178"/>
    <lineage>
        <taxon>Eukaryota</taxon>
        <taxon>Fungi</taxon>
        <taxon>Fungi incertae sedis</taxon>
        <taxon>Zoopagomycota</taxon>
        <taxon>Kickxellomycotina</taxon>
        <taxon>Kickxellomycetes</taxon>
        <taxon>Kickxellales</taxon>
        <taxon>Kickxellaceae</taxon>
        <taxon>Coemansia</taxon>
    </lineage>
</organism>
<dbReference type="EMBL" id="JANBTW010000004">
    <property type="protein sequence ID" value="KAJ2680521.1"/>
    <property type="molecule type" value="Genomic_DNA"/>
</dbReference>
<dbReference type="InterPro" id="IPR006629">
    <property type="entry name" value="LITAF"/>
</dbReference>
<feature type="domain" description="LITAF" evidence="3">
    <location>
        <begin position="19"/>
        <end position="104"/>
    </location>
</feature>
<dbReference type="AlphaFoldDB" id="A0A9W8GEE5"/>
<dbReference type="Proteomes" id="UP001151518">
    <property type="component" value="Unassembled WGS sequence"/>
</dbReference>
<evidence type="ECO:0000313" key="4">
    <source>
        <dbReference type="EMBL" id="KAJ2680521.1"/>
    </source>
</evidence>
<gene>
    <name evidence="4" type="ORF">GGI25_000494</name>
</gene>
<protein>
    <recommendedName>
        <fullName evidence="3">LITAF domain-containing protein</fullName>
    </recommendedName>
</protein>
<name>A0A9W8GEE5_9FUNG</name>
<feature type="region of interest" description="Disordered" evidence="1">
    <location>
        <begin position="1"/>
        <end position="38"/>
    </location>
</feature>
<feature type="transmembrane region" description="Helical" evidence="2">
    <location>
        <begin position="61"/>
        <end position="82"/>
    </location>
</feature>
<feature type="region of interest" description="Disordered" evidence="1">
    <location>
        <begin position="105"/>
        <end position="130"/>
    </location>
</feature>
<keyword evidence="2" id="KW-1133">Transmembrane helix</keyword>
<sequence>MNDKLQQPPEAYQPSPAYSPPVMPQPGEMQAAVEDGPPRKFCPVCNRQVPTRVERRLGGRAIGWAVVLGCFCGPLVLIPLLADKFKDPVYVCTVCQQKLDKVELHKPGKSGQAPEQEHQQQQPQQPQPVA</sequence>
<reference evidence="4" key="1">
    <citation type="submission" date="2022-07" db="EMBL/GenBank/DDBJ databases">
        <title>Phylogenomic reconstructions and comparative analyses of Kickxellomycotina fungi.</title>
        <authorList>
            <person name="Reynolds N.K."/>
            <person name="Stajich J.E."/>
            <person name="Barry K."/>
            <person name="Grigoriev I.V."/>
            <person name="Crous P."/>
            <person name="Smith M.E."/>
        </authorList>
    </citation>
    <scope>NUCLEOTIDE SEQUENCE</scope>
    <source>
        <strain evidence="4">NRRL 3115</strain>
    </source>
</reference>
<evidence type="ECO:0000313" key="5">
    <source>
        <dbReference type="Proteomes" id="UP001151518"/>
    </source>
</evidence>
<keyword evidence="2" id="KW-0472">Membrane</keyword>
<proteinExistence type="predicted"/>
<evidence type="ECO:0000256" key="1">
    <source>
        <dbReference type="SAM" id="MobiDB-lite"/>
    </source>
</evidence>